<accession>A0AAV7UVG4</accession>
<evidence type="ECO:0000256" key="2">
    <source>
        <dbReference type="ARBA" id="ARBA00022475"/>
    </source>
</evidence>
<dbReference type="PROSITE" id="PS50268">
    <property type="entry name" value="CADHERIN_2"/>
    <property type="match status" value="6"/>
</dbReference>
<feature type="domain" description="Cadherin" evidence="13">
    <location>
        <begin position="429"/>
        <end position="540"/>
    </location>
</feature>
<evidence type="ECO:0000256" key="8">
    <source>
        <dbReference type="ARBA" id="ARBA00023136"/>
    </source>
</evidence>
<dbReference type="GO" id="GO:0016342">
    <property type="term" value="C:catenin complex"/>
    <property type="evidence" value="ECO:0007669"/>
    <property type="project" value="TreeGrafter"/>
</dbReference>
<dbReference type="GO" id="GO:0000902">
    <property type="term" value="P:cell morphogenesis"/>
    <property type="evidence" value="ECO:0007669"/>
    <property type="project" value="TreeGrafter"/>
</dbReference>
<evidence type="ECO:0000256" key="10">
    <source>
        <dbReference type="PROSITE-ProRule" id="PRU00043"/>
    </source>
</evidence>
<dbReference type="GO" id="GO:0044331">
    <property type="term" value="P:cell-cell adhesion mediated by cadherin"/>
    <property type="evidence" value="ECO:0007669"/>
    <property type="project" value="TreeGrafter"/>
</dbReference>
<feature type="region of interest" description="Disordered" evidence="11">
    <location>
        <begin position="909"/>
        <end position="928"/>
    </location>
</feature>
<dbReference type="GO" id="GO:0007156">
    <property type="term" value="P:homophilic cell adhesion via plasma membrane adhesion molecules"/>
    <property type="evidence" value="ECO:0007669"/>
    <property type="project" value="InterPro"/>
</dbReference>
<dbReference type="GO" id="GO:0005509">
    <property type="term" value="F:calcium ion binding"/>
    <property type="evidence" value="ECO:0007669"/>
    <property type="project" value="UniProtKB-UniRule"/>
</dbReference>
<dbReference type="PANTHER" id="PTHR24027">
    <property type="entry name" value="CADHERIN-23"/>
    <property type="match status" value="1"/>
</dbReference>
<dbReference type="FunFam" id="2.60.40.60:FF:000019">
    <property type="entry name" value="Cadherin 2"/>
    <property type="match status" value="1"/>
</dbReference>
<dbReference type="Proteomes" id="UP001066276">
    <property type="component" value="Chromosome 2_2"/>
</dbReference>
<dbReference type="GO" id="GO:0016477">
    <property type="term" value="P:cell migration"/>
    <property type="evidence" value="ECO:0007669"/>
    <property type="project" value="TreeGrafter"/>
</dbReference>
<evidence type="ECO:0000313" key="15">
    <source>
        <dbReference type="Proteomes" id="UP001066276"/>
    </source>
</evidence>
<evidence type="ECO:0000256" key="9">
    <source>
        <dbReference type="ARBA" id="ARBA00023180"/>
    </source>
</evidence>
<dbReference type="GO" id="GO:0045296">
    <property type="term" value="F:cadherin binding"/>
    <property type="evidence" value="ECO:0007669"/>
    <property type="project" value="TreeGrafter"/>
</dbReference>
<keyword evidence="5 10" id="KW-0106">Calcium</keyword>
<comment type="caution">
    <text evidence="14">The sequence shown here is derived from an EMBL/GenBank/DDBJ whole genome shotgun (WGS) entry which is preliminary data.</text>
</comment>
<evidence type="ECO:0000256" key="7">
    <source>
        <dbReference type="ARBA" id="ARBA00022989"/>
    </source>
</evidence>
<keyword evidence="4" id="KW-0677">Repeat</keyword>
<sequence length="928" mass="103844">MRIPVTSMLSARDYLAGYPARKSLVEMGSSFHRRPMVSRRVDGGYLRHGDYSPRKLQRGTLEPRRAGRLFGGGIPTWIRKCHQAIDMQRHLSLCILIYFSFFLAASHGQSDSLFSTPLKDVDITLPERFYDEDIHQFHKSKASVVRFELIGETERIFHITPINGTLRLIGTLDREKKSSYKLKVQATDSNNVVVEGPFSINVFVEDVNDNAPVFNQSAYAAVVRERSRVGKTFITVYATDADEPGTPNAQLFYKIVHQIPAMDGVMLFSINSETGEISTTSEGFNLIDAEKTANFKLQILVTDLAGLSEMALADSASVFINVTKSLWKTPAPVEIIENSTMAHPIKITEVRCNEPNAKYELLQKEKLPSFPFSIDQNGDIFVTEPLDRESKSMYIFYASAKDKNGNWLERPVQVEVNVKDINDNPPVCGQSLTRFEVQENEGIGAIIGDLDASDQDLNVNLNFKVLDQIPKFPEDNMFKIKDFTSSLQLTKSQFQKKKVSQYNVTVEVSDEAVAPSNTVFKTICLVQINVIDINKHPPIFDNFDYGNLTFSEDTAVGTVILEIQATDADEPFTGSSAIIYSVKEGDPENVLLFETDPVHNKGYVKIHKPLDFETFPEYSILVEARNPEPLTKGVSYGEKSNTRFRIKVTNVDEPPIFNTTIYQFQVLENTPVGTRLSKVMAHDPEGGAIRYSIVGDKRNWLKIDPESGEIFSAGDLDREQEATYAVRVVATERSNSAMKSEAPLFVSLDDVNDNAPRLASDQPEAFFCHPITKQETVVVEATDPDTLMNGPRFTFSLDDDETAKRNWKISPINMTHALLTMKHQDFEMKLHQVPIKIKDRGNPPKEGKVYVRVNVCSCTEARQCLREEPPASKFPSVGMAVGILVGVLAFIGIILGAVFISLNHKKKKEKKASTSDAKTQDETENLGL</sequence>
<evidence type="ECO:0000259" key="13">
    <source>
        <dbReference type="PROSITE" id="PS50268"/>
    </source>
</evidence>
<dbReference type="SMART" id="SM00112">
    <property type="entry name" value="CA"/>
    <property type="match status" value="7"/>
</dbReference>
<dbReference type="InterPro" id="IPR015919">
    <property type="entry name" value="Cadherin-like_sf"/>
</dbReference>
<protein>
    <recommendedName>
        <fullName evidence="13">Cadherin domain-containing protein</fullName>
    </recommendedName>
</protein>
<dbReference type="FunFam" id="2.60.40.60:FF:000183">
    <property type="entry name" value="Cadherin 17"/>
    <property type="match status" value="1"/>
</dbReference>
<evidence type="ECO:0000256" key="12">
    <source>
        <dbReference type="SAM" id="Phobius"/>
    </source>
</evidence>
<dbReference type="InterPro" id="IPR039808">
    <property type="entry name" value="Cadherin"/>
</dbReference>
<dbReference type="GO" id="GO:0034332">
    <property type="term" value="P:adherens junction organization"/>
    <property type="evidence" value="ECO:0007669"/>
    <property type="project" value="TreeGrafter"/>
</dbReference>
<keyword evidence="2" id="KW-1003">Cell membrane</keyword>
<dbReference type="CDD" id="cd11304">
    <property type="entry name" value="Cadherin_repeat"/>
    <property type="match status" value="6"/>
</dbReference>
<dbReference type="FunFam" id="2.60.40.60:FF:000188">
    <property type="entry name" value="Cadherin 17"/>
    <property type="match status" value="1"/>
</dbReference>
<dbReference type="GO" id="GO:0007043">
    <property type="term" value="P:cell-cell junction assembly"/>
    <property type="evidence" value="ECO:0007669"/>
    <property type="project" value="TreeGrafter"/>
</dbReference>
<dbReference type="GO" id="GO:0016339">
    <property type="term" value="P:calcium-dependent cell-cell adhesion via plasma membrane cell adhesion molecules"/>
    <property type="evidence" value="ECO:0007669"/>
    <property type="project" value="TreeGrafter"/>
</dbReference>
<keyword evidence="7 12" id="KW-1133">Transmembrane helix</keyword>
<proteinExistence type="predicted"/>
<keyword evidence="9" id="KW-0325">Glycoprotein</keyword>
<dbReference type="InterPro" id="IPR020894">
    <property type="entry name" value="Cadherin_CS"/>
</dbReference>
<name>A0AAV7UVG4_PLEWA</name>
<feature type="domain" description="Cadherin" evidence="13">
    <location>
        <begin position="779"/>
        <end position="872"/>
    </location>
</feature>
<feature type="domain" description="Cadherin" evidence="13">
    <location>
        <begin position="215"/>
        <end position="428"/>
    </location>
</feature>
<comment type="subcellular location">
    <subcellularLocation>
        <location evidence="1">Cell membrane</location>
    </subcellularLocation>
</comment>
<evidence type="ECO:0000256" key="11">
    <source>
        <dbReference type="SAM" id="MobiDB-lite"/>
    </source>
</evidence>
<evidence type="ECO:0000313" key="14">
    <source>
        <dbReference type="EMBL" id="KAJ1193090.1"/>
    </source>
</evidence>
<feature type="domain" description="Cadherin" evidence="13">
    <location>
        <begin position="658"/>
        <end position="758"/>
    </location>
</feature>
<dbReference type="InterPro" id="IPR002126">
    <property type="entry name" value="Cadherin-like_dom"/>
</dbReference>
<feature type="domain" description="Cadherin" evidence="13">
    <location>
        <begin position="549"/>
        <end position="657"/>
    </location>
</feature>
<evidence type="ECO:0000256" key="1">
    <source>
        <dbReference type="ARBA" id="ARBA00004236"/>
    </source>
</evidence>
<keyword evidence="3 12" id="KW-0812">Transmembrane</keyword>
<evidence type="ECO:0000256" key="5">
    <source>
        <dbReference type="ARBA" id="ARBA00022837"/>
    </source>
</evidence>
<feature type="domain" description="Cadherin" evidence="13">
    <location>
        <begin position="131"/>
        <end position="214"/>
    </location>
</feature>
<gene>
    <name evidence="14" type="ORF">NDU88_002395</name>
</gene>
<dbReference type="Gene3D" id="2.60.40.60">
    <property type="entry name" value="Cadherins"/>
    <property type="match status" value="7"/>
</dbReference>
<dbReference type="PANTHER" id="PTHR24027:SF419">
    <property type="entry name" value="CADHERIN-17"/>
    <property type="match status" value="1"/>
</dbReference>
<dbReference type="PROSITE" id="PS00232">
    <property type="entry name" value="CADHERIN_1"/>
    <property type="match status" value="3"/>
</dbReference>
<dbReference type="EMBL" id="JANPWB010000004">
    <property type="protein sequence ID" value="KAJ1193090.1"/>
    <property type="molecule type" value="Genomic_DNA"/>
</dbReference>
<organism evidence="14 15">
    <name type="scientific">Pleurodeles waltl</name>
    <name type="common">Iberian ribbed newt</name>
    <dbReference type="NCBI Taxonomy" id="8319"/>
    <lineage>
        <taxon>Eukaryota</taxon>
        <taxon>Metazoa</taxon>
        <taxon>Chordata</taxon>
        <taxon>Craniata</taxon>
        <taxon>Vertebrata</taxon>
        <taxon>Euteleostomi</taxon>
        <taxon>Amphibia</taxon>
        <taxon>Batrachia</taxon>
        <taxon>Caudata</taxon>
        <taxon>Salamandroidea</taxon>
        <taxon>Salamandridae</taxon>
        <taxon>Pleurodelinae</taxon>
        <taxon>Pleurodeles</taxon>
    </lineage>
</organism>
<feature type="transmembrane region" description="Helical" evidence="12">
    <location>
        <begin position="877"/>
        <end position="902"/>
    </location>
</feature>
<dbReference type="FunFam" id="2.60.40.60:FF:000011">
    <property type="entry name" value="Cadherin 1"/>
    <property type="match status" value="1"/>
</dbReference>
<dbReference type="Pfam" id="PF00028">
    <property type="entry name" value="Cadherin"/>
    <property type="match status" value="6"/>
</dbReference>
<dbReference type="SUPFAM" id="SSF49313">
    <property type="entry name" value="Cadherin-like"/>
    <property type="match status" value="7"/>
</dbReference>
<dbReference type="GO" id="GO:0005912">
    <property type="term" value="C:adherens junction"/>
    <property type="evidence" value="ECO:0007669"/>
    <property type="project" value="TreeGrafter"/>
</dbReference>
<evidence type="ECO:0000256" key="3">
    <source>
        <dbReference type="ARBA" id="ARBA00022692"/>
    </source>
</evidence>
<keyword evidence="15" id="KW-1185">Reference proteome</keyword>
<dbReference type="FunFam" id="2.60.40.60:FF:000020">
    <property type="entry name" value="Dachsous cadherin-related 1b"/>
    <property type="match status" value="1"/>
</dbReference>
<keyword evidence="6" id="KW-0130">Cell adhesion</keyword>
<evidence type="ECO:0000256" key="6">
    <source>
        <dbReference type="ARBA" id="ARBA00022889"/>
    </source>
</evidence>
<reference evidence="14" key="1">
    <citation type="journal article" date="2022" name="bioRxiv">
        <title>Sequencing and chromosome-scale assembly of the giantPleurodeles waltlgenome.</title>
        <authorList>
            <person name="Brown T."/>
            <person name="Elewa A."/>
            <person name="Iarovenko S."/>
            <person name="Subramanian E."/>
            <person name="Araus A.J."/>
            <person name="Petzold A."/>
            <person name="Susuki M."/>
            <person name="Suzuki K.-i.T."/>
            <person name="Hayashi T."/>
            <person name="Toyoda A."/>
            <person name="Oliveira C."/>
            <person name="Osipova E."/>
            <person name="Leigh N.D."/>
            <person name="Simon A."/>
            <person name="Yun M.H."/>
        </authorList>
    </citation>
    <scope>NUCLEOTIDE SEQUENCE</scope>
    <source>
        <strain evidence="14">20211129_DDA</strain>
        <tissue evidence="14">Liver</tissue>
    </source>
</reference>
<keyword evidence="8 12" id="KW-0472">Membrane</keyword>
<evidence type="ECO:0000256" key="4">
    <source>
        <dbReference type="ARBA" id="ARBA00022737"/>
    </source>
</evidence>
<dbReference type="AlphaFoldDB" id="A0AAV7UVG4"/>
<dbReference type="PRINTS" id="PR00205">
    <property type="entry name" value="CADHERIN"/>
</dbReference>
<dbReference type="GO" id="GO:0008013">
    <property type="term" value="F:beta-catenin binding"/>
    <property type="evidence" value="ECO:0007669"/>
    <property type="project" value="TreeGrafter"/>
</dbReference>